<dbReference type="PANTHER" id="PTHR43744:SF8">
    <property type="entry name" value="SN-GLYCEROL-3-PHOSPHATE TRANSPORT SYSTEM PERMEASE PROTEIN UGPE"/>
    <property type="match status" value="1"/>
</dbReference>
<dbReference type="InterPro" id="IPR000515">
    <property type="entry name" value="MetI-like"/>
</dbReference>
<dbReference type="GO" id="GO:0005886">
    <property type="term" value="C:plasma membrane"/>
    <property type="evidence" value="ECO:0007669"/>
    <property type="project" value="UniProtKB-SubCell"/>
</dbReference>
<comment type="subcellular location">
    <subcellularLocation>
        <location evidence="10">Cell inner membrane</location>
        <topology evidence="10">Multi-pass membrane protein</topology>
    </subcellularLocation>
    <subcellularLocation>
        <location evidence="1 9">Cell membrane</location>
        <topology evidence="1 9">Multi-pass membrane protein</topology>
    </subcellularLocation>
</comment>
<dbReference type="RefSeq" id="WP_184382870.1">
    <property type="nucleotide sequence ID" value="NZ_JACIDJ010000001.1"/>
</dbReference>
<dbReference type="PANTHER" id="PTHR43744">
    <property type="entry name" value="ABC TRANSPORTER PERMEASE PROTEIN MG189-RELATED-RELATED"/>
    <property type="match status" value="1"/>
</dbReference>
<evidence type="ECO:0000313" key="12">
    <source>
        <dbReference type="EMBL" id="MBB3897841.1"/>
    </source>
</evidence>
<keyword evidence="8 9" id="KW-0472">Membrane</keyword>
<feature type="transmembrane region" description="Helical" evidence="9">
    <location>
        <begin position="211"/>
        <end position="232"/>
    </location>
</feature>
<evidence type="ECO:0000256" key="6">
    <source>
        <dbReference type="ARBA" id="ARBA00022692"/>
    </source>
</evidence>
<evidence type="ECO:0000256" key="9">
    <source>
        <dbReference type="RuleBase" id="RU363032"/>
    </source>
</evidence>
<dbReference type="AlphaFoldDB" id="A0A840A9G4"/>
<dbReference type="PROSITE" id="PS50928">
    <property type="entry name" value="ABC_TM1"/>
    <property type="match status" value="1"/>
</dbReference>
<dbReference type="Proteomes" id="UP000553193">
    <property type="component" value="Unassembled WGS sequence"/>
</dbReference>
<evidence type="ECO:0000256" key="4">
    <source>
        <dbReference type="ARBA" id="ARBA00022448"/>
    </source>
</evidence>
<feature type="transmembrane region" description="Helical" evidence="9">
    <location>
        <begin position="266"/>
        <end position="287"/>
    </location>
</feature>
<feature type="transmembrane region" description="Helical" evidence="9">
    <location>
        <begin position="29"/>
        <end position="50"/>
    </location>
</feature>
<evidence type="ECO:0000313" key="13">
    <source>
        <dbReference type="Proteomes" id="UP000553193"/>
    </source>
</evidence>
<dbReference type="InterPro" id="IPR035906">
    <property type="entry name" value="MetI-like_sf"/>
</dbReference>
<sequence>MSQVQPAIAAPVPLAAEAPRRRRFLGADLTTHVILLLGVVLFAMPIWIVLMGSTHDAATIGRGEVPLLPGSEGWNNYATAWSEGNTRRASVPVSTMMFNSAVMALLITVGKLAISITSAYAVAFFSFPGRMLCFWAIFITLMLPVEVRIFPTFQVVSDLGMVNTYQGLIIPLIASATATLLFRQFFLTIPDELVEAAKMDGAGPMRFFKDIVLPLSATNIAALFVILFVYGWNQYLWPLLVTTSTDVETIVIGIVKMLGAEADTEWNIVMATTVLALLPPVAVVILMQRWFVKGLTETEK</sequence>
<evidence type="ECO:0000256" key="1">
    <source>
        <dbReference type="ARBA" id="ARBA00004651"/>
    </source>
</evidence>
<accession>A0A840A9G4</accession>
<dbReference type="CDD" id="cd06261">
    <property type="entry name" value="TM_PBP2"/>
    <property type="match status" value="1"/>
</dbReference>
<keyword evidence="5 10" id="KW-1003">Cell membrane</keyword>
<feature type="transmembrane region" description="Helical" evidence="9">
    <location>
        <begin position="132"/>
        <end position="156"/>
    </location>
</feature>
<evidence type="ECO:0000256" key="7">
    <source>
        <dbReference type="ARBA" id="ARBA00022989"/>
    </source>
</evidence>
<comment type="function">
    <text evidence="10">Part of the ABC transporter complex UgpBAEC involved in sn-glycerol-3-phosphate (G3P) import. Probably responsible for the translocation of the substrate across the membrane.</text>
</comment>
<feature type="transmembrane region" description="Helical" evidence="9">
    <location>
        <begin position="168"/>
        <end position="190"/>
    </location>
</feature>
<reference evidence="12 13" key="1">
    <citation type="submission" date="2020-08" db="EMBL/GenBank/DDBJ databases">
        <title>Genomic Encyclopedia of Type Strains, Phase IV (KMG-IV): sequencing the most valuable type-strain genomes for metagenomic binning, comparative biology and taxonomic classification.</title>
        <authorList>
            <person name="Goeker M."/>
        </authorList>
    </citation>
    <scope>NUCLEOTIDE SEQUENCE [LARGE SCALE GENOMIC DNA]</scope>
    <source>
        <strain evidence="12 13">DSM 19979</strain>
    </source>
</reference>
<keyword evidence="13" id="KW-1185">Reference proteome</keyword>
<proteinExistence type="inferred from homology"/>
<dbReference type="NCBIfam" id="NF008210">
    <property type="entry name" value="PRK10973.1"/>
    <property type="match status" value="1"/>
</dbReference>
<evidence type="ECO:0000256" key="5">
    <source>
        <dbReference type="ARBA" id="ARBA00022475"/>
    </source>
</evidence>
<evidence type="ECO:0000256" key="3">
    <source>
        <dbReference type="ARBA" id="ARBA00020515"/>
    </source>
</evidence>
<dbReference type="Pfam" id="PF00528">
    <property type="entry name" value="BPD_transp_1"/>
    <property type="match status" value="1"/>
</dbReference>
<evidence type="ECO:0000256" key="10">
    <source>
        <dbReference type="RuleBase" id="RU363056"/>
    </source>
</evidence>
<feature type="domain" description="ABC transmembrane type-1" evidence="11">
    <location>
        <begin position="97"/>
        <end position="287"/>
    </location>
</feature>
<comment type="similarity">
    <text evidence="9">Belongs to the binding-protein-dependent transport system permease family.</text>
</comment>
<dbReference type="EMBL" id="JACIDJ010000001">
    <property type="protein sequence ID" value="MBB3897841.1"/>
    <property type="molecule type" value="Genomic_DNA"/>
</dbReference>
<comment type="caution">
    <text evidence="12">The sequence shown here is derived from an EMBL/GenBank/DDBJ whole genome shotgun (WGS) entry which is preliminary data.</text>
</comment>
<feature type="transmembrane region" description="Helical" evidence="9">
    <location>
        <begin position="101"/>
        <end position="125"/>
    </location>
</feature>
<keyword evidence="10" id="KW-0997">Cell inner membrane</keyword>
<dbReference type="SUPFAM" id="SSF161098">
    <property type="entry name" value="MetI-like"/>
    <property type="match status" value="1"/>
</dbReference>
<comment type="subunit">
    <text evidence="2 10">The complex is composed of two ATP-binding proteins (UgpC), two transmembrane proteins (UgpA and UgpE) and a solute-binding protein (UgpB).</text>
</comment>
<dbReference type="Gene3D" id="1.10.3720.10">
    <property type="entry name" value="MetI-like"/>
    <property type="match status" value="1"/>
</dbReference>
<evidence type="ECO:0000256" key="8">
    <source>
        <dbReference type="ARBA" id="ARBA00023136"/>
    </source>
</evidence>
<protein>
    <recommendedName>
        <fullName evidence="3 10">sn-glycerol-3-phosphate transport system permease protein UgpE</fullName>
    </recommendedName>
</protein>
<evidence type="ECO:0000259" key="11">
    <source>
        <dbReference type="PROSITE" id="PS50928"/>
    </source>
</evidence>
<keyword evidence="6 9" id="KW-0812">Transmembrane</keyword>
<dbReference type="GO" id="GO:0055085">
    <property type="term" value="P:transmembrane transport"/>
    <property type="evidence" value="ECO:0007669"/>
    <property type="project" value="InterPro"/>
</dbReference>
<name>A0A840A9G4_9PROT</name>
<evidence type="ECO:0000256" key="2">
    <source>
        <dbReference type="ARBA" id="ARBA00011557"/>
    </source>
</evidence>
<gene>
    <name evidence="10" type="primary">ugpE</name>
    <name evidence="12" type="ORF">GGQ83_001267</name>
</gene>
<organism evidence="12 13">
    <name type="scientific">Roseococcus suduntuyensis</name>
    <dbReference type="NCBI Taxonomy" id="455361"/>
    <lineage>
        <taxon>Bacteria</taxon>
        <taxon>Pseudomonadati</taxon>
        <taxon>Pseudomonadota</taxon>
        <taxon>Alphaproteobacteria</taxon>
        <taxon>Acetobacterales</taxon>
        <taxon>Roseomonadaceae</taxon>
        <taxon>Roseococcus</taxon>
    </lineage>
</organism>
<keyword evidence="7 9" id="KW-1133">Transmembrane helix</keyword>
<keyword evidence="4 9" id="KW-0813">Transport</keyword>